<evidence type="ECO:0000256" key="1">
    <source>
        <dbReference type="ARBA" id="ARBA00001974"/>
    </source>
</evidence>
<comment type="function">
    <text evidence="11">Catalyzes the oxidation of L-aspartate to iminoaspartate.</text>
</comment>
<dbReference type="InterPro" id="IPR037099">
    <property type="entry name" value="Fum_R/Succ_DH_flav-like_C_sf"/>
</dbReference>
<evidence type="ECO:0000256" key="9">
    <source>
        <dbReference type="ARBA" id="ARBA00048305"/>
    </source>
</evidence>
<dbReference type="EC" id="1.4.3.16" evidence="4 10"/>
<keyword evidence="7 11" id="KW-0274">FAD</keyword>
<reference evidence="14 15" key="1">
    <citation type="submission" date="2018-07" db="EMBL/GenBank/DDBJ databases">
        <title>Diversity of Mesorhizobium strains in Brazil.</title>
        <authorList>
            <person name="Helene L.C.F."/>
            <person name="Dall'Agnol R."/>
            <person name="Delamuta J.R.M."/>
            <person name="Hungria M."/>
        </authorList>
    </citation>
    <scope>NUCLEOTIDE SEQUENCE [LARGE SCALE GENOMIC DNA]</scope>
    <source>
        <strain evidence="14 15">AC99b</strain>
    </source>
</reference>
<comment type="catalytic activity">
    <reaction evidence="9">
        <text>L-aspartate + O2 = iminosuccinate + H2O2</text>
        <dbReference type="Rhea" id="RHEA:25876"/>
        <dbReference type="ChEBI" id="CHEBI:15379"/>
        <dbReference type="ChEBI" id="CHEBI:16240"/>
        <dbReference type="ChEBI" id="CHEBI:29991"/>
        <dbReference type="ChEBI" id="CHEBI:77875"/>
        <dbReference type="EC" id="1.4.3.16"/>
    </reaction>
    <physiologicalReaction direction="left-to-right" evidence="9">
        <dbReference type="Rhea" id="RHEA:25877"/>
    </physiologicalReaction>
</comment>
<evidence type="ECO:0000256" key="7">
    <source>
        <dbReference type="ARBA" id="ARBA00022827"/>
    </source>
</evidence>
<evidence type="ECO:0000313" key="14">
    <source>
        <dbReference type="EMBL" id="RAZ83041.1"/>
    </source>
</evidence>
<keyword evidence="8 11" id="KW-0560">Oxidoreductase</keyword>
<dbReference type="AlphaFoldDB" id="A0A330H369"/>
<comment type="subcellular location">
    <subcellularLocation>
        <location evidence="11">Cytoplasm</location>
    </subcellularLocation>
</comment>
<dbReference type="UniPathway" id="UPA00253">
    <property type="reaction ID" value="UER00326"/>
</dbReference>
<dbReference type="NCBIfam" id="NF005701">
    <property type="entry name" value="PRK07512.1"/>
    <property type="match status" value="1"/>
</dbReference>
<accession>A0A330H369</accession>
<evidence type="ECO:0000256" key="3">
    <source>
        <dbReference type="ARBA" id="ARBA00008562"/>
    </source>
</evidence>
<dbReference type="PRINTS" id="PR00368">
    <property type="entry name" value="FADPNR"/>
</dbReference>
<sequence length="512" mass="53577">MTTYVHDIGGAPVIIGAGLAGLMTALHLAPQPVVLLSRTPLGTNASSTLAQGGLAASLGEDDSPDLHLADTLAAGDGLCDEEMARRVVEAAPQAVKNLIRLGAPFDRALDGQLRLGLEAAHSRRRIVHAADATGHELFHALLAVARRTHSITIMEGATALRLVVAEGRIVGLLAVLDSGVFALPTRRVVLATGGIGGLFCDTTNPLASFGHGLALAACAGAELSDLEFVQFHPTALDSPRRPMPLMSEAVRGEGAVLVDEHGDRFLTDTPGAELASRDVVARAIADQLASGHRVYLDARQCLGQKFAKRFPTIDAACKQAGIDPAVKPIPVRPAAHYHMGGVAVDAEGRSSVPGLWACGEVARTGLHGANRLASNSLAELVATAAWVAGCVAGTSAGWQWPRMPAMVAVRPDPSSIRQVVSNALGIVRKGKALREAVADLLPIAVGHTEAADPALVALLIATAALRREESRGSHYRSDFPSRNPQALPSRLTLCTAFESAVSLNWLRSERRC</sequence>
<comment type="pathway">
    <text evidence="2 11">Cofactor biosynthesis; NAD(+) biosynthesis; iminoaspartate from L-aspartate (oxidase route): step 1/1.</text>
</comment>
<evidence type="ECO:0000259" key="13">
    <source>
        <dbReference type="Pfam" id="PF02910"/>
    </source>
</evidence>
<dbReference type="InterPro" id="IPR003953">
    <property type="entry name" value="FAD-dep_OxRdtase_2_FAD-bd"/>
</dbReference>
<evidence type="ECO:0000313" key="15">
    <source>
        <dbReference type="Proteomes" id="UP000251558"/>
    </source>
</evidence>
<dbReference type="SUPFAM" id="SSF56425">
    <property type="entry name" value="Succinate dehydrogenase/fumarate reductase flavoprotein, catalytic domain"/>
    <property type="match status" value="1"/>
</dbReference>
<evidence type="ECO:0000256" key="4">
    <source>
        <dbReference type="ARBA" id="ARBA00012173"/>
    </source>
</evidence>
<name>A0A330H369_9HYPH</name>
<dbReference type="Gene3D" id="1.20.58.100">
    <property type="entry name" value="Fumarate reductase/succinate dehydrogenase flavoprotein-like, C-terminal domain"/>
    <property type="match status" value="1"/>
</dbReference>
<dbReference type="Proteomes" id="UP000251558">
    <property type="component" value="Unassembled WGS sequence"/>
</dbReference>
<evidence type="ECO:0000256" key="11">
    <source>
        <dbReference type="RuleBase" id="RU362049"/>
    </source>
</evidence>
<evidence type="ECO:0000256" key="2">
    <source>
        <dbReference type="ARBA" id="ARBA00004950"/>
    </source>
</evidence>
<dbReference type="NCBIfam" id="TIGR00551">
    <property type="entry name" value="nadB"/>
    <property type="match status" value="1"/>
</dbReference>
<dbReference type="SUPFAM" id="SSF51905">
    <property type="entry name" value="FAD/NAD(P)-binding domain"/>
    <property type="match status" value="1"/>
</dbReference>
<dbReference type="GO" id="GO:0008734">
    <property type="term" value="F:L-aspartate oxidase activity"/>
    <property type="evidence" value="ECO:0007669"/>
    <property type="project" value="UniProtKB-UniRule"/>
</dbReference>
<dbReference type="InterPro" id="IPR036188">
    <property type="entry name" value="FAD/NAD-bd_sf"/>
</dbReference>
<dbReference type="GO" id="GO:0034628">
    <property type="term" value="P:'de novo' NAD+ biosynthetic process from L-aspartate"/>
    <property type="evidence" value="ECO:0007669"/>
    <property type="project" value="TreeGrafter"/>
</dbReference>
<dbReference type="PANTHER" id="PTHR42716:SF2">
    <property type="entry name" value="L-ASPARTATE OXIDASE, CHLOROPLASTIC"/>
    <property type="match status" value="1"/>
</dbReference>
<evidence type="ECO:0000256" key="5">
    <source>
        <dbReference type="ARBA" id="ARBA00022630"/>
    </source>
</evidence>
<evidence type="ECO:0000256" key="6">
    <source>
        <dbReference type="ARBA" id="ARBA00022642"/>
    </source>
</evidence>
<keyword evidence="6 11" id="KW-0662">Pyridine nucleotide biosynthesis</keyword>
<evidence type="ECO:0000256" key="10">
    <source>
        <dbReference type="NCBIfam" id="TIGR00551"/>
    </source>
</evidence>
<comment type="cofactor">
    <cofactor evidence="1 11">
        <name>FAD</name>
        <dbReference type="ChEBI" id="CHEBI:57692"/>
    </cofactor>
</comment>
<dbReference type="InterPro" id="IPR015939">
    <property type="entry name" value="Fum_Rdtase/Succ_DH_flav-like_C"/>
</dbReference>
<dbReference type="InterPro" id="IPR005288">
    <property type="entry name" value="NadB"/>
</dbReference>
<dbReference type="RefSeq" id="WP_112101620.1">
    <property type="nucleotide sequence ID" value="NZ_QMBP01000029.1"/>
</dbReference>
<feature type="domain" description="Fumarate reductase/succinate dehydrogenase flavoprotein-like C-terminal" evidence="13">
    <location>
        <begin position="453"/>
        <end position="485"/>
    </location>
</feature>
<dbReference type="GO" id="GO:0005737">
    <property type="term" value="C:cytoplasm"/>
    <property type="evidence" value="ECO:0007669"/>
    <property type="project" value="UniProtKB-SubCell"/>
</dbReference>
<comment type="caution">
    <text evidence="14">The sequence shown here is derived from an EMBL/GenBank/DDBJ whole genome shotgun (WGS) entry which is preliminary data.</text>
</comment>
<gene>
    <name evidence="14" type="ORF">DPM33_33435</name>
</gene>
<organism evidence="14 15">
    <name type="scientific">Mesorhizobium hawassense</name>
    <dbReference type="NCBI Taxonomy" id="1209954"/>
    <lineage>
        <taxon>Bacteria</taxon>
        <taxon>Pseudomonadati</taxon>
        <taxon>Pseudomonadota</taxon>
        <taxon>Alphaproteobacteria</taxon>
        <taxon>Hyphomicrobiales</taxon>
        <taxon>Phyllobacteriaceae</taxon>
        <taxon>Mesorhizobium</taxon>
    </lineage>
</organism>
<evidence type="ECO:0000256" key="8">
    <source>
        <dbReference type="ARBA" id="ARBA00023002"/>
    </source>
</evidence>
<dbReference type="FunFam" id="3.90.700.10:FF:000002">
    <property type="entry name" value="L-aspartate oxidase"/>
    <property type="match status" value="1"/>
</dbReference>
<keyword evidence="5 11" id="KW-0285">Flavoprotein</keyword>
<dbReference type="SUPFAM" id="SSF46977">
    <property type="entry name" value="Succinate dehydrogenase/fumarate reductase flavoprotein C-terminal domain"/>
    <property type="match status" value="1"/>
</dbReference>
<keyword evidence="15" id="KW-1185">Reference proteome</keyword>
<feature type="domain" description="FAD-dependent oxidoreductase 2 FAD-binding" evidence="12">
    <location>
        <begin position="13"/>
        <end position="377"/>
    </location>
</feature>
<evidence type="ECO:0000259" key="12">
    <source>
        <dbReference type="Pfam" id="PF00890"/>
    </source>
</evidence>
<proteinExistence type="inferred from homology"/>
<dbReference type="Pfam" id="PF02910">
    <property type="entry name" value="Succ_DH_flav_C"/>
    <property type="match status" value="1"/>
</dbReference>
<dbReference type="Gene3D" id="3.50.50.60">
    <property type="entry name" value="FAD/NAD(P)-binding domain"/>
    <property type="match status" value="1"/>
</dbReference>
<dbReference type="OrthoDB" id="9806724at2"/>
<dbReference type="Pfam" id="PF00890">
    <property type="entry name" value="FAD_binding_2"/>
    <property type="match status" value="1"/>
</dbReference>
<dbReference type="EMBL" id="QMBP01000029">
    <property type="protein sequence ID" value="RAZ83041.1"/>
    <property type="molecule type" value="Genomic_DNA"/>
</dbReference>
<dbReference type="Gene3D" id="3.90.700.10">
    <property type="entry name" value="Succinate dehydrogenase/fumarate reductase flavoprotein, catalytic domain"/>
    <property type="match status" value="1"/>
</dbReference>
<dbReference type="PANTHER" id="PTHR42716">
    <property type="entry name" value="L-ASPARTATE OXIDASE"/>
    <property type="match status" value="1"/>
</dbReference>
<protein>
    <recommendedName>
        <fullName evidence="4 10">L-aspartate oxidase</fullName>
        <ecNumber evidence="4 10">1.4.3.16</ecNumber>
    </recommendedName>
</protein>
<comment type="similarity">
    <text evidence="3 11">Belongs to the FAD-dependent oxidoreductase 2 family. NadB subfamily.</text>
</comment>
<dbReference type="InterPro" id="IPR027477">
    <property type="entry name" value="Succ_DH/fumarate_Rdtase_cat_sf"/>
</dbReference>